<comment type="caution">
    <text evidence="1">The sequence shown here is derived from an EMBL/GenBank/DDBJ whole genome shotgun (WGS) entry which is preliminary data.</text>
</comment>
<dbReference type="Proteomes" id="UP000652761">
    <property type="component" value="Unassembled WGS sequence"/>
</dbReference>
<evidence type="ECO:0000313" key="2">
    <source>
        <dbReference type="Proteomes" id="UP000652761"/>
    </source>
</evidence>
<reference evidence="1" key="1">
    <citation type="submission" date="2017-07" db="EMBL/GenBank/DDBJ databases">
        <title>Taro Niue Genome Assembly and Annotation.</title>
        <authorList>
            <person name="Atibalentja N."/>
            <person name="Keating K."/>
            <person name="Fields C.J."/>
        </authorList>
    </citation>
    <scope>NUCLEOTIDE SEQUENCE</scope>
    <source>
        <strain evidence="1">Niue_2</strain>
        <tissue evidence="1">Leaf</tissue>
    </source>
</reference>
<dbReference type="AlphaFoldDB" id="A0A843W2U1"/>
<evidence type="ECO:0000313" key="1">
    <source>
        <dbReference type="EMBL" id="MQL98613.1"/>
    </source>
</evidence>
<keyword evidence="2" id="KW-1185">Reference proteome</keyword>
<organism evidence="1 2">
    <name type="scientific">Colocasia esculenta</name>
    <name type="common">Wild taro</name>
    <name type="synonym">Arum esculentum</name>
    <dbReference type="NCBI Taxonomy" id="4460"/>
    <lineage>
        <taxon>Eukaryota</taxon>
        <taxon>Viridiplantae</taxon>
        <taxon>Streptophyta</taxon>
        <taxon>Embryophyta</taxon>
        <taxon>Tracheophyta</taxon>
        <taxon>Spermatophyta</taxon>
        <taxon>Magnoliopsida</taxon>
        <taxon>Liliopsida</taxon>
        <taxon>Araceae</taxon>
        <taxon>Aroideae</taxon>
        <taxon>Colocasieae</taxon>
        <taxon>Colocasia</taxon>
    </lineage>
</organism>
<protein>
    <submittedName>
        <fullName evidence="1">Uncharacterized protein</fullName>
    </submittedName>
</protein>
<name>A0A843W2U1_COLES</name>
<dbReference type="EMBL" id="NMUH01002215">
    <property type="protein sequence ID" value="MQL98613.1"/>
    <property type="molecule type" value="Genomic_DNA"/>
</dbReference>
<sequence length="81" mass="8840">MIHSSLQQTNGEEDELLVFPSGVKEDLARDPGCCSSLCVKEDQLSWVLYCPYGDCTLVSGILSCCSGTGRRTPKERRSEPG</sequence>
<gene>
    <name evidence="1" type="ORF">Taro_031324</name>
</gene>
<accession>A0A843W2U1</accession>
<proteinExistence type="predicted"/>